<evidence type="ECO:0000256" key="5">
    <source>
        <dbReference type="ARBA" id="ARBA00038359"/>
    </source>
</evidence>
<dbReference type="EMBL" id="MU858079">
    <property type="protein sequence ID" value="KAK4215514.1"/>
    <property type="molecule type" value="Genomic_DNA"/>
</dbReference>
<evidence type="ECO:0000259" key="8">
    <source>
        <dbReference type="Pfam" id="PF20684"/>
    </source>
</evidence>
<evidence type="ECO:0000256" key="3">
    <source>
        <dbReference type="ARBA" id="ARBA00022989"/>
    </source>
</evidence>
<comment type="caution">
    <text evidence="9">The sequence shown here is derived from an EMBL/GenBank/DDBJ whole genome shotgun (WGS) entry which is preliminary data.</text>
</comment>
<dbReference type="AlphaFoldDB" id="A0AAN7B9J4"/>
<evidence type="ECO:0000256" key="7">
    <source>
        <dbReference type="SAM" id="Phobius"/>
    </source>
</evidence>
<dbReference type="InterPro" id="IPR049326">
    <property type="entry name" value="Rhodopsin_dom_fungi"/>
</dbReference>
<feature type="transmembrane region" description="Helical" evidence="7">
    <location>
        <begin position="20"/>
        <end position="44"/>
    </location>
</feature>
<evidence type="ECO:0000313" key="9">
    <source>
        <dbReference type="EMBL" id="KAK4215514.1"/>
    </source>
</evidence>
<sequence>MALPSPGPALAPEFMAHNDGPALLGGVTTLMVLAIVSVVLRFWIRRHRGMELLLDDWLIGASMVPFLGLIICAYCSVFLAGVGKHYQVNVLEDPSRPTTQLKIVYVSLITIVTNISLVKLSIIAMYHRIFPTRFMRWSYIILGTIIVVWAAVALPVCIFQCRPIEEAWDFGSSASSGTCISAFPLYFGATGLPNVAIDLVLLCLPMYEVWKLQIPRAQKVAIVSTFLLGAVVIVADVFKLVVLVEIYDGYENQDDQHRAVSSLGTDKFQDLIIWIVTEHALSIICANIPSLRPVLIMFLGWTGVNHPKPDLERLPRGRNEGLVTIGGSGASRVNLVGKRYDSDKTDWTGGLGQESPIGEDSDEHTYRHGPVRNTIPTKSVIRSDSVISTKSIIIIDRNHHRDAPQHHYKQQQQQQHDQPARLASC</sequence>
<keyword evidence="4 7" id="KW-0472">Membrane</keyword>
<feature type="transmembrane region" description="Helical" evidence="7">
    <location>
        <begin position="181"/>
        <end position="207"/>
    </location>
</feature>
<feature type="region of interest" description="Disordered" evidence="6">
    <location>
        <begin position="346"/>
        <end position="372"/>
    </location>
</feature>
<feature type="domain" description="Rhodopsin" evidence="8">
    <location>
        <begin position="40"/>
        <end position="295"/>
    </location>
</feature>
<comment type="subcellular location">
    <subcellularLocation>
        <location evidence="1">Membrane</location>
        <topology evidence="1">Multi-pass membrane protein</topology>
    </subcellularLocation>
</comment>
<feature type="transmembrane region" description="Helical" evidence="7">
    <location>
        <begin position="56"/>
        <end position="83"/>
    </location>
</feature>
<dbReference type="Proteomes" id="UP001301769">
    <property type="component" value="Unassembled WGS sequence"/>
</dbReference>
<evidence type="ECO:0000256" key="1">
    <source>
        <dbReference type="ARBA" id="ARBA00004141"/>
    </source>
</evidence>
<evidence type="ECO:0000313" key="10">
    <source>
        <dbReference type="Proteomes" id="UP001301769"/>
    </source>
</evidence>
<comment type="similarity">
    <text evidence="5">Belongs to the SAT4 family.</text>
</comment>
<reference evidence="9" key="2">
    <citation type="submission" date="2023-05" db="EMBL/GenBank/DDBJ databases">
        <authorList>
            <consortium name="Lawrence Berkeley National Laboratory"/>
            <person name="Steindorff A."/>
            <person name="Hensen N."/>
            <person name="Bonometti L."/>
            <person name="Westerberg I."/>
            <person name="Brannstrom I.O."/>
            <person name="Guillou S."/>
            <person name="Cros-Aarteil S."/>
            <person name="Calhoun S."/>
            <person name="Haridas S."/>
            <person name="Kuo A."/>
            <person name="Mondo S."/>
            <person name="Pangilinan J."/>
            <person name="Riley R."/>
            <person name="Labutti K."/>
            <person name="Andreopoulos B."/>
            <person name="Lipzen A."/>
            <person name="Chen C."/>
            <person name="Yanf M."/>
            <person name="Daum C."/>
            <person name="Ng V."/>
            <person name="Clum A."/>
            <person name="Ohm R."/>
            <person name="Martin F."/>
            <person name="Silar P."/>
            <person name="Natvig D."/>
            <person name="Lalanne C."/>
            <person name="Gautier V."/>
            <person name="Ament-Velasquez S.L."/>
            <person name="Kruys A."/>
            <person name="Hutchinson M.I."/>
            <person name="Powell A.J."/>
            <person name="Barry K."/>
            <person name="Miller A.N."/>
            <person name="Grigoriev I.V."/>
            <person name="Debuchy R."/>
            <person name="Gladieux P."/>
            <person name="Thoren M.H."/>
            <person name="Johannesson H."/>
        </authorList>
    </citation>
    <scope>NUCLEOTIDE SEQUENCE</scope>
    <source>
        <strain evidence="9">PSN293</strain>
    </source>
</reference>
<dbReference type="Pfam" id="PF20684">
    <property type="entry name" value="Fung_rhodopsin"/>
    <property type="match status" value="1"/>
</dbReference>
<dbReference type="PANTHER" id="PTHR33048:SF47">
    <property type="entry name" value="INTEGRAL MEMBRANE PROTEIN-RELATED"/>
    <property type="match status" value="1"/>
</dbReference>
<feature type="transmembrane region" description="Helical" evidence="7">
    <location>
        <begin position="139"/>
        <end position="161"/>
    </location>
</feature>
<dbReference type="PANTHER" id="PTHR33048">
    <property type="entry name" value="PTH11-LIKE INTEGRAL MEMBRANE PROTEIN (AFU_ORTHOLOGUE AFUA_5G11245)"/>
    <property type="match status" value="1"/>
</dbReference>
<dbReference type="GO" id="GO:0016020">
    <property type="term" value="C:membrane"/>
    <property type="evidence" value="ECO:0007669"/>
    <property type="project" value="UniProtKB-SubCell"/>
</dbReference>
<feature type="transmembrane region" description="Helical" evidence="7">
    <location>
        <begin position="219"/>
        <end position="242"/>
    </location>
</feature>
<keyword evidence="3 7" id="KW-1133">Transmembrane helix</keyword>
<evidence type="ECO:0000256" key="2">
    <source>
        <dbReference type="ARBA" id="ARBA00022692"/>
    </source>
</evidence>
<feature type="region of interest" description="Disordered" evidence="6">
    <location>
        <begin position="402"/>
        <end position="425"/>
    </location>
</feature>
<evidence type="ECO:0000256" key="4">
    <source>
        <dbReference type="ARBA" id="ARBA00023136"/>
    </source>
</evidence>
<evidence type="ECO:0000256" key="6">
    <source>
        <dbReference type="SAM" id="MobiDB-lite"/>
    </source>
</evidence>
<organism evidence="9 10">
    <name type="scientific">Rhypophila decipiens</name>
    <dbReference type="NCBI Taxonomy" id="261697"/>
    <lineage>
        <taxon>Eukaryota</taxon>
        <taxon>Fungi</taxon>
        <taxon>Dikarya</taxon>
        <taxon>Ascomycota</taxon>
        <taxon>Pezizomycotina</taxon>
        <taxon>Sordariomycetes</taxon>
        <taxon>Sordariomycetidae</taxon>
        <taxon>Sordariales</taxon>
        <taxon>Naviculisporaceae</taxon>
        <taxon>Rhypophila</taxon>
    </lineage>
</organism>
<protein>
    <recommendedName>
        <fullName evidence="8">Rhodopsin domain-containing protein</fullName>
    </recommendedName>
</protein>
<keyword evidence="10" id="KW-1185">Reference proteome</keyword>
<keyword evidence="2 7" id="KW-0812">Transmembrane</keyword>
<feature type="transmembrane region" description="Helical" evidence="7">
    <location>
        <begin position="103"/>
        <end position="127"/>
    </location>
</feature>
<proteinExistence type="inferred from homology"/>
<accession>A0AAN7B9J4</accession>
<name>A0AAN7B9J4_9PEZI</name>
<dbReference type="InterPro" id="IPR052337">
    <property type="entry name" value="SAT4-like"/>
</dbReference>
<reference evidence="9" key="1">
    <citation type="journal article" date="2023" name="Mol. Phylogenet. Evol.">
        <title>Genome-scale phylogeny and comparative genomics of the fungal order Sordariales.</title>
        <authorList>
            <person name="Hensen N."/>
            <person name="Bonometti L."/>
            <person name="Westerberg I."/>
            <person name="Brannstrom I.O."/>
            <person name="Guillou S."/>
            <person name="Cros-Aarteil S."/>
            <person name="Calhoun S."/>
            <person name="Haridas S."/>
            <person name="Kuo A."/>
            <person name="Mondo S."/>
            <person name="Pangilinan J."/>
            <person name="Riley R."/>
            <person name="LaButti K."/>
            <person name="Andreopoulos B."/>
            <person name="Lipzen A."/>
            <person name="Chen C."/>
            <person name="Yan M."/>
            <person name="Daum C."/>
            <person name="Ng V."/>
            <person name="Clum A."/>
            <person name="Steindorff A."/>
            <person name="Ohm R.A."/>
            <person name="Martin F."/>
            <person name="Silar P."/>
            <person name="Natvig D.O."/>
            <person name="Lalanne C."/>
            <person name="Gautier V."/>
            <person name="Ament-Velasquez S.L."/>
            <person name="Kruys A."/>
            <person name="Hutchinson M.I."/>
            <person name="Powell A.J."/>
            <person name="Barry K."/>
            <person name="Miller A.N."/>
            <person name="Grigoriev I.V."/>
            <person name="Debuchy R."/>
            <person name="Gladieux P."/>
            <person name="Hiltunen Thoren M."/>
            <person name="Johannesson H."/>
        </authorList>
    </citation>
    <scope>NUCLEOTIDE SEQUENCE</scope>
    <source>
        <strain evidence="9">PSN293</strain>
    </source>
</reference>
<gene>
    <name evidence="9" type="ORF">QBC37DRAFT_281539</name>
</gene>